<reference evidence="1 2" key="1">
    <citation type="submission" date="2018-06" db="EMBL/GenBank/DDBJ databases">
        <authorList>
            <consortium name="Pathogen Informatics"/>
            <person name="Doyle S."/>
        </authorList>
    </citation>
    <scope>NUCLEOTIDE SEQUENCE [LARGE SCALE GENOMIC DNA]</scope>
    <source>
        <strain evidence="1 2">NCTC12112</strain>
    </source>
</reference>
<dbReference type="Proteomes" id="UP000249008">
    <property type="component" value="Chromosome 1"/>
</dbReference>
<gene>
    <name evidence="1" type="ORF">NCTC12112_00908</name>
</gene>
<protein>
    <submittedName>
        <fullName evidence="1">Uncharacterized protein</fullName>
    </submittedName>
</protein>
<organism evidence="1 2">
    <name type="scientific">Fusobacterium ulcerans</name>
    <dbReference type="NCBI Taxonomy" id="861"/>
    <lineage>
        <taxon>Bacteria</taxon>
        <taxon>Fusobacteriati</taxon>
        <taxon>Fusobacteriota</taxon>
        <taxon>Fusobacteriia</taxon>
        <taxon>Fusobacteriales</taxon>
        <taxon>Fusobacteriaceae</taxon>
        <taxon>Fusobacterium</taxon>
    </lineage>
</organism>
<dbReference type="EMBL" id="LS483487">
    <property type="protein sequence ID" value="SQJ00614.1"/>
    <property type="molecule type" value="Genomic_DNA"/>
</dbReference>
<evidence type="ECO:0000313" key="2">
    <source>
        <dbReference type="Proteomes" id="UP000249008"/>
    </source>
</evidence>
<sequence>MAMTKEFEVRFTDWQEKDYYTIKIEQKSMYRWKLSSNIWGEELINVDYHSPDYSAKEIKDRLTETFFNFDLKDYHIHWADTSGFVLFHLIALSEERLTLDVVKNKFEKWSKVILAYNKIIKQEAIY</sequence>
<dbReference type="KEGG" id="ful:C4N20_11740"/>
<proteinExistence type="predicted"/>
<dbReference type="RefSeq" id="WP_005976568.1">
    <property type="nucleotide sequence ID" value="NZ_BAABXY010000001.1"/>
</dbReference>
<dbReference type="GeneID" id="78455486"/>
<accession>A0AAX1TRQ7</accession>
<evidence type="ECO:0000313" key="1">
    <source>
        <dbReference type="EMBL" id="SQJ00614.1"/>
    </source>
</evidence>
<name>A0AAX1TRQ7_9FUSO</name>
<dbReference type="AlphaFoldDB" id="A0AAX1TRQ7"/>